<evidence type="ECO:0000313" key="12">
    <source>
        <dbReference type="Proteomes" id="UP000832011"/>
    </source>
</evidence>
<evidence type="ECO:0000256" key="2">
    <source>
        <dbReference type="ARBA" id="ARBA00022603"/>
    </source>
</evidence>
<dbReference type="Pfam" id="PF01266">
    <property type="entry name" value="DAO"/>
    <property type="match status" value="1"/>
</dbReference>
<evidence type="ECO:0000256" key="9">
    <source>
        <dbReference type="ARBA" id="ARBA00023268"/>
    </source>
</evidence>
<keyword evidence="5" id="KW-0949">S-adenosyl-L-methionine</keyword>
<keyword evidence="12" id="KW-1185">Reference proteome</keyword>
<dbReference type="InterPro" id="IPR006076">
    <property type="entry name" value="FAD-dep_OxRdtase"/>
</dbReference>
<dbReference type="EMBL" id="CP091511">
    <property type="protein sequence ID" value="UOO88818.1"/>
    <property type="molecule type" value="Genomic_DNA"/>
</dbReference>
<dbReference type="PANTHER" id="PTHR13847:SF283">
    <property type="entry name" value="TRNA 5-METHYLAMINOMETHYL-2-THIOURIDINE BIOSYNTHESIS BIFUNCTIONAL PROTEIN MNMC"/>
    <property type="match status" value="1"/>
</dbReference>
<dbReference type="SUPFAM" id="SSF51905">
    <property type="entry name" value="FAD/NAD(P)-binding domain"/>
    <property type="match status" value="1"/>
</dbReference>
<dbReference type="RefSeq" id="WP_058357494.1">
    <property type="nucleotide sequence ID" value="NZ_CABKVG010000010.1"/>
</dbReference>
<dbReference type="GO" id="GO:0004808">
    <property type="term" value="F:tRNA (5-methylaminomethyl-2-thiouridylate)(34)-methyltransferase activity"/>
    <property type="evidence" value="ECO:0007669"/>
    <property type="project" value="UniProtKB-EC"/>
</dbReference>
<evidence type="ECO:0000313" key="11">
    <source>
        <dbReference type="EMBL" id="UOO88818.1"/>
    </source>
</evidence>
<keyword evidence="8" id="KW-0560">Oxidoreductase</keyword>
<reference evidence="11 12" key="1">
    <citation type="journal article" date="2022" name="Res Sq">
        <title>Evolution of multicellular longitudinally dividing oral cavity symbionts (Neisseriaceae).</title>
        <authorList>
            <person name="Nyongesa S."/>
            <person name="Weber P."/>
            <person name="Bernet E."/>
            <person name="Pullido F."/>
            <person name="Nieckarz M."/>
            <person name="Delaby M."/>
            <person name="Nieves C."/>
            <person name="Viehboeck T."/>
            <person name="Krause N."/>
            <person name="Rivera-Millot A."/>
            <person name="Nakamura A."/>
            <person name="Vischer N."/>
            <person name="VanNieuwenhze M."/>
            <person name="Brun Y."/>
            <person name="Cava F."/>
            <person name="Bulgheresi S."/>
            <person name="Veyrier F."/>
        </authorList>
    </citation>
    <scope>NUCLEOTIDE SEQUENCE [LARGE SCALE GENOMIC DNA]</scope>
    <source>
        <strain evidence="11 12">SN4</strain>
    </source>
</reference>
<dbReference type="PANTHER" id="PTHR13847">
    <property type="entry name" value="SARCOSINE DEHYDROGENASE-RELATED"/>
    <property type="match status" value="1"/>
</dbReference>
<dbReference type="InterPro" id="IPR017610">
    <property type="entry name" value="tRNA_S-uridine_synth_MnmC_C"/>
</dbReference>
<evidence type="ECO:0000256" key="6">
    <source>
        <dbReference type="ARBA" id="ARBA00022694"/>
    </source>
</evidence>
<proteinExistence type="predicted"/>
<keyword evidence="4 11" id="KW-0808">Transferase</keyword>
<protein>
    <submittedName>
        <fullName evidence="11">FAD-dependent 5-carboxymethylaminomethyl-2-thiouridine(34) oxidoreductase MnmC</fullName>
        <ecNumber evidence="11">2.1.1.61</ecNumber>
    </submittedName>
</protein>
<dbReference type="Proteomes" id="UP000832011">
    <property type="component" value="Chromosome"/>
</dbReference>
<accession>A0ABY4E3E0</accession>
<keyword evidence="7" id="KW-0274">FAD</keyword>
<dbReference type="NCBIfam" id="TIGR03197">
    <property type="entry name" value="MnmC_Cterm"/>
    <property type="match status" value="1"/>
</dbReference>
<evidence type="ECO:0000256" key="3">
    <source>
        <dbReference type="ARBA" id="ARBA00022630"/>
    </source>
</evidence>
<evidence type="ECO:0000256" key="8">
    <source>
        <dbReference type="ARBA" id="ARBA00023002"/>
    </source>
</evidence>
<keyword evidence="6" id="KW-0819">tRNA processing</keyword>
<evidence type="ECO:0000256" key="5">
    <source>
        <dbReference type="ARBA" id="ARBA00022691"/>
    </source>
</evidence>
<sequence length="425" mass="46096">MAAVANAGIAYWQTMSAAASKPWLAMPNKRPVNHVIVIGGGIAGAFTAHVFAQHGIAVTLLEQDTIASGASGNHQGLLYAKISAADTPQNQLLQLAYPFVLQHLQAEFAKAEFWHSCGLLQQAFSPQEAQRQHKLLQRASADFDAWQGQNPDLQRLLPDATGVWWPQGAWVSPPLWIQALLQHPLIHVHEHSPVTALQAAQADIWHVHTAHGEVHSASHVIVCNGAAADTFAQTQHLQLRRIRGQVAYAASDACSSALSAAISAAHYLTPAFAGKHTFGASFVFGDDNTAFRISEHQHNLHGLAEILPDIAAGFATQAPQGRASVRADSIDHLPVVGPVGQAEAMRQLYAKLALDKNYRLQAACPYWEGLWLNCAHGTRGMLTAPLSAYHLAKQILEQKSVLPQTLQHCLHPNRLLIRQLIYANA</sequence>
<name>A0ABY4E3E0_9NEIS</name>
<keyword evidence="9" id="KW-0511">Multifunctional enzyme</keyword>
<keyword evidence="1" id="KW-0963">Cytoplasm</keyword>
<organism evidence="11 12">
    <name type="scientific">Vitreoscilla massiliensis</name>
    <dbReference type="NCBI Taxonomy" id="1689272"/>
    <lineage>
        <taxon>Bacteria</taxon>
        <taxon>Pseudomonadati</taxon>
        <taxon>Pseudomonadota</taxon>
        <taxon>Betaproteobacteria</taxon>
        <taxon>Neisseriales</taxon>
        <taxon>Neisseriaceae</taxon>
        <taxon>Vitreoscilla</taxon>
    </lineage>
</organism>
<evidence type="ECO:0000259" key="10">
    <source>
        <dbReference type="Pfam" id="PF01266"/>
    </source>
</evidence>
<evidence type="ECO:0000256" key="1">
    <source>
        <dbReference type="ARBA" id="ARBA00022490"/>
    </source>
</evidence>
<dbReference type="Gene3D" id="3.50.50.60">
    <property type="entry name" value="FAD/NAD(P)-binding domain"/>
    <property type="match status" value="1"/>
</dbReference>
<feature type="domain" description="FAD dependent oxidoreductase" evidence="10">
    <location>
        <begin position="34"/>
        <end position="393"/>
    </location>
</feature>
<dbReference type="InterPro" id="IPR036188">
    <property type="entry name" value="FAD/NAD-bd_sf"/>
</dbReference>
<dbReference type="EC" id="2.1.1.61" evidence="11"/>
<keyword evidence="2 11" id="KW-0489">Methyltransferase</keyword>
<dbReference type="GO" id="GO:0032259">
    <property type="term" value="P:methylation"/>
    <property type="evidence" value="ECO:0007669"/>
    <property type="project" value="UniProtKB-KW"/>
</dbReference>
<evidence type="ECO:0000256" key="4">
    <source>
        <dbReference type="ARBA" id="ARBA00022679"/>
    </source>
</evidence>
<keyword evidence="3" id="KW-0285">Flavoprotein</keyword>
<evidence type="ECO:0000256" key="7">
    <source>
        <dbReference type="ARBA" id="ARBA00022827"/>
    </source>
</evidence>
<gene>
    <name evidence="11" type="primary">mnmC</name>
    <name evidence="11" type="ORF">LVJ82_15365</name>
</gene>
<dbReference type="Gene3D" id="3.30.9.10">
    <property type="entry name" value="D-Amino Acid Oxidase, subunit A, domain 2"/>
    <property type="match status" value="1"/>
</dbReference>